<gene>
    <name evidence="6" type="primary">hapE2</name>
    <name evidence="6" type="ORF">EKD16_19775</name>
</gene>
<keyword evidence="3" id="KW-0274">FAD</keyword>
<comment type="similarity">
    <text evidence="1">Belongs to the FAD-binding monooxygenase family.</text>
</comment>
<feature type="region of interest" description="Disordered" evidence="5">
    <location>
        <begin position="495"/>
        <end position="551"/>
    </location>
</feature>
<evidence type="ECO:0000313" key="7">
    <source>
        <dbReference type="Proteomes" id="UP000292235"/>
    </source>
</evidence>
<dbReference type="EC" id="1.14.13.84" evidence="6"/>
<dbReference type="AlphaFoldDB" id="A0A4P6Q4T5"/>
<dbReference type="GO" id="GO:0050660">
    <property type="term" value="F:flavin adenine dinucleotide binding"/>
    <property type="evidence" value="ECO:0007669"/>
    <property type="project" value="InterPro"/>
</dbReference>
<dbReference type="InterPro" id="IPR036188">
    <property type="entry name" value="FAD/NAD-bd_sf"/>
</dbReference>
<evidence type="ECO:0000256" key="1">
    <source>
        <dbReference type="ARBA" id="ARBA00010139"/>
    </source>
</evidence>
<evidence type="ECO:0000256" key="4">
    <source>
        <dbReference type="ARBA" id="ARBA00023002"/>
    </source>
</evidence>
<keyword evidence="7" id="KW-1185">Reference proteome</keyword>
<proteinExistence type="inferred from homology"/>
<keyword evidence="2" id="KW-0285">Flavoprotein</keyword>
<feature type="compositionally biased region" description="Low complexity" evidence="5">
    <location>
        <begin position="528"/>
        <end position="538"/>
    </location>
</feature>
<evidence type="ECO:0000256" key="5">
    <source>
        <dbReference type="SAM" id="MobiDB-lite"/>
    </source>
</evidence>
<dbReference type="SUPFAM" id="SSF51905">
    <property type="entry name" value="FAD/NAD(P)-binding domain"/>
    <property type="match status" value="1"/>
</dbReference>
<evidence type="ECO:0000256" key="3">
    <source>
        <dbReference type="ARBA" id="ARBA00022827"/>
    </source>
</evidence>
<dbReference type="GO" id="GO:0050661">
    <property type="term" value="F:NADP binding"/>
    <property type="evidence" value="ECO:0007669"/>
    <property type="project" value="InterPro"/>
</dbReference>
<reference evidence="6 7" key="1">
    <citation type="submission" date="2019-02" db="EMBL/GenBank/DDBJ databases">
        <authorList>
            <person name="Khodamoradi S."/>
            <person name="Hahnke R.L."/>
            <person name="Kaempfer P."/>
            <person name="Schumann P."/>
            <person name="Rohde M."/>
            <person name="Steinert M."/>
            <person name="Luzhetskyy A."/>
            <person name="Wink J."/>
            <person name="Ruckert C."/>
        </authorList>
    </citation>
    <scope>NUCLEOTIDE SEQUENCE [LARGE SCALE GENOMIC DNA]</scope>
    <source>
        <strain evidence="6 7">M2</strain>
    </source>
</reference>
<accession>A0A4P6Q4T5</accession>
<dbReference type="GO" id="GO:0033767">
    <property type="term" value="F:4-hydroxyacetophenone monooxygenase activity"/>
    <property type="evidence" value="ECO:0007669"/>
    <property type="project" value="UniProtKB-EC"/>
</dbReference>
<dbReference type="PANTHER" id="PTHR42877">
    <property type="entry name" value="L-ORNITHINE N(5)-MONOOXYGENASE-RELATED"/>
    <property type="match status" value="1"/>
</dbReference>
<keyword evidence="4 6" id="KW-0560">Oxidoreductase</keyword>
<sequence>MSDDQHPTEGRQAPPPHFRVAVIGTGFAGIGMAVRLKQAGLDDIVLLERADDVGGTWRDNDYPGAACDVPSHLYSFSFAPNPAWSRSFSPQPEIWDYLRRVAKDYDVVRHVRFGHDVTEARWEPEANRWRVHTSGGTVTAQFLVSGCGPLADPALPDIPGIGTFAGSMFHSAAWDHERDLTGRRVAVVGTGASAIQFIPEIQPDAGELRVFQRTPPWVIPRHDRDITRLETRLFHRVPLAQRIARTCIYWGRENYVFGFVKNPRLLKAAERLARANLRRGVKDPELRRKLTPDYTIGCKRILLSNDYYPALARPNVEVVTDPIAEIRPDAVVTRDGTRHEVDTIIFGTGFQVADPPIAQRIRDADGVLLSDRWGDDVQALRGTTVAGYPNLFILAGPNTGLGHSSQVFMIEAQIAYTMAALRYAHDHGADRLEPRAEAQQAYTREVEERMSGTVWVSGGCDSWYLNDRGRNTTLWPGFTWDYALRTRRFDPGSYHVRTAPESGGGRARGSLPRALARASGGGRGWRRAGGAAVTAAEGGLRRVRDAGRRTP</sequence>
<dbReference type="GO" id="GO:0004499">
    <property type="term" value="F:N,N-dimethylaniline monooxygenase activity"/>
    <property type="evidence" value="ECO:0007669"/>
    <property type="project" value="InterPro"/>
</dbReference>
<organism evidence="6 7">
    <name type="scientific">Streptomonospora litoralis</name>
    <dbReference type="NCBI Taxonomy" id="2498135"/>
    <lineage>
        <taxon>Bacteria</taxon>
        <taxon>Bacillati</taxon>
        <taxon>Actinomycetota</taxon>
        <taxon>Actinomycetes</taxon>
        <taxon>Streptosporangiales</taxon>
        <taxon>Nocardiopsidaceae</taxon>
        <taxon>Streptomonospora</taxon>
    </lineage>
</organism>
<evidence type="ECO:0000313" key="6">
    <source>
        <dbReference type="EMBL" id="QBI55718.1"/>
    </source>
</evidence>
<dbReference type="Gene3D" id="3.50.50.60">
    <property type="entry name" value="FAD/NAD(P)-binding domain"/>
    <property type="match status" value="2"/>
</dbReference>
<protein>
    <submittedName>
        <fullName evidence="6">4-hydroxyacetophenone monooxygenase</fullName>
        <ecNumber evidence="6">1.14.13.84</ecNumber>
    </submittedName>
</protein>
<keyword evidence="6" id="KW-0503">Monooxygenase</keyword>
<dbReference type="InterPro" id="IPR020946">
    <property type="entry name" value="Flavin_mOase-like"/>
</dbReference>
<dbReference type="Pfam" id="PF00743">
    <property type="entry name" value="FMO-like"/>
    <property type="match status" value="1"/>
</dbReference>
<dbReference type="Proteomes" id="UP000292235">
    <property type="component" value="Chromosome"/>
</dbReference>
<dbReference type="EMBL" id="CP036455">
    <property type="protein sequence ID" value="QBI55718.1"/>
    <property type="molecule type" value="Genomic_DNA"/>
</dbReference>
<name>A0A4P6Q4T5_9ACTN</name>
<feature type="compositionally biased region" description="Basic and acidic residues" evidence="5">
    <location>
        <begin position="539"/>
        <end position="551"/>
    </location>
</feature>
<evidence type="ECO:0000256" key="2">
    <source>
        <dbReference type="ARBA" id="ARBA00022630"/>
    </source>
</evidence>
<dbReference type="InterPro" id="IPR051209">
    <property type="entry name" value="FAD-bind_Monooxygenase_sf"/>
</dbReference>
<dbReference type="KEGG" id="strr:EKD16_19775"/>
<dbReference type="PANTHER" id="PTHR42877:SF4">
    <property type="entry name" value="FAD_NAD(P)-BINDING DOMAIN-CONTAINING PROTEIN-RELATED"/>
    <property type="match status" value="1"/>
</dbReference>